<dbReference type="FunFam" id="2.40.50.140:FF:000125">
    <property type="entry name" value="exosome complex exonuclease RRP44 isoform X1"/>
    <property type="match status" value="1"/>
</dbReference>
<evidence type="ECO:0000256" key="5">
    <source>
        <dbReference type="ARBA" id="ARBA00022490"/>
    </source>
</evidence>
<evidence type="ECO:0000256" key="11">
    <source>
        <dbReference type="ARBA" id="ARBA00022884"/>
    </source>
</evidence>
<keyword evidence="9" id="KW-0271">Exosome</keyword>
<dbReference type="EMBL" id="GEZM01057501">
    <property type="protein sequence ID" value="JAV72299.1"/>
    <property type="molecule type" value="Transcribed_RNA"/>
</dbReference>
<evidence type="ECO:0000259" key="17">
    <source>
        <dbReference type="SMART" id="SM00670"/>
    </source>
</evidence>
<evidence type="ECO:0000256" key="8">
    <source>
        <dbReference type="ARBA" id="ARBA00022801"/>
    </source>
</evidence>
<dbReference type="PANTHER" id="PTHR23355">
    <property type="entry name" value="RIBONUCLEASE"/>
    <property type="match status" value="1"/>
</dbReference>
<sequence length="958" mass="109396">MLTTKIFIRKNRAGNFLKNIREHYLRDDIHCGISNCHDCPPNSNISPATHENKCSLYNFNHYLVLDTNVILHQMDLLEEDAMCNVIILNTVLEEVKHRNLPIYKRLNNIMENTDRNFYLFPNNFHIECYIAQDKLEVINDYNDRCIRRACTWYMQHVPDAKFVLLTDDVANRQLAAEENIYCCSVENYVAHLENCGSLQDKLAHHDGHSISKSDDIFPPHLTTLEIHKGIKENKLYQGVYHASRDNFLEGYVVVEESDGTPMQIIVQGRVGQNRAVQGDVVAVELFNVKEWTAPSDLVFEDEGLVESGVDEVLRKEAELNVGKGKKEAEDRKPTGRVVGVIRRKWRQYCGILQQDGDASGLYQLFVPAEKRVPKIRIQTRQGVFLRTQKIVVTIDLWPRHSRYPEGHFVRALGAIGDQATENEVVLLEHEVPHNQFSEQVLKCLPKLPWIITDADVEARVDLRDIDICSVDPPGCTDIDDALHCRPLTKDTFEVGVHIADVSHFIRPGTALDVEAANRATTVYLVNKRIDMVPELLSSNLCSLRGGEERFAFSCIWEIDKNAKILNVRCHKSIIRSRKAMTYEEAQITIDDKTKNDSIAISLRNLNMLAKILKRKRLENGALVLASPEVKIHMDSETMEPLDVEVKKLFETNSMVEEFMLLANISVAEIILEAFPDCAMLRRHPEPPVSNFDPLIKVGKNLGFDIKVDTGKHLAESLDEAVNANNPYINTMLRILATRCMMQAVYFPSGIYEKSNFFHYGLAVPLYTHFTSPIRRYADIIVHRLLAVTVGSDATYPDLLDKQKSKLLCNNLNYRNRMAQYAGRASVAFNTHLFFRNKVQDEEGYILCIRKNAVQILIPRYGLECTLYLAEKGQSSAYFQYDVEEQTQKCGDITLHAFDPVTVRLSLDSSNVQHEKFVLKLVHPYIEGFSLPPLNVPSKRKGDSKNKNKSHEKRKKQLH</sequence>
<dbReference type="InterPro" id="IPR012340">
    <property type="entry name" value="NA-bd_OB-fold"/>
</dbReference>
<evidence type="ECO:0000256" key="1">
    <source>
        <dbReference type="ARBA" id="ARBA00001946"/>
    </source>
</evidence>
<protein>
    <recommendedName>
        <fullName evidence="13">Protein DIS3 homolog</fullName>
    </recommendedName>
    <alternativeName>
        <fullName evidence="14">Ribosomal RNA-processing protein 44</fullName>
    </alternativeName>
</protein>
<dbReference type="Pfam" id="PF17849">
    <property type="entry name" value="OB_Dis3"/>
    <property type="match status" value="1"/>
</dbReference>
<dbReference type="InterPro" id="IPR001900">
    <property type="entry name" value="RNase_II/R"/>
</dbReference>
<dbReference type="CDD" id="cd09862">
    <property type="entry name" value="PIN_Rrp44-like"/>
    <property type="match status" value="1"/>
</dbReference>
<keyword evidence="8" id="KW-0378">Hydrolase</keyword>
<keyword evidence="5" id="KW-0963">Cytoplasm</keyword>
<dbReference type="InterPro" id="IPR041505">
    <property type="entry name" value="Dis3_CSD2"/>
</dbReference>
<dbReference type="GO" id="GO:0071031">
    <property type="term" value="P:nuclear mRNA surveillance of mRNA 3'-end processing"/>
    <property type="evidence" value="ECO:0007669"/>
    <property type="project" value="TreeGrafter"/>
</dbReference>
<dbReference type="SMART" id="SM00670">
    <property type="entry name" value="PINc"/>
    <property type="match status" value="1"/>
</dbReference>
<dbReference type="SMART" id="SM00955">
    <property type="entry name" value="RNB"/>
    <property type="match status" value="1"/>
</dbReference>
<evidence type="ECO:0000259" key="18">
    <source>
        <dbReference type="SMART" id="SM00955"/>
    </source>
</evidence>
<dbReference type="FunFam" id="2.40.50.700:FF:000001">
    <property type="entry name" value="Exosome complex exonuclease exoribonuclease (Rrp44)"/>
    <property type="match status" value="1"/>
</dbReference>
<dbReference type="GO" id="GO:0000176">
    <property type="term" value="C:nuclear exosome (RNase complex)"/>
    <property type="evidence" value="ECO:0007669"/>
    <property type="project" value="UniProtKB-ARBA"/>
</dbReference>
<dbReference type="GO" id="GO:0003723">
    <property type="term" value="F:RNA binding"/>
    <property type="evidence" value="ECO:0007669"/>
    <property type="project" value="UniProtKB-KW"/>
</dbReference>
<accession>A0A1Y1LF65</accession>
<dbReference type="Gene3D" id="3.40.50.1010">
    <property type="entry name" value="5'-nuclease"/>
    <property type="match status" value="1"/>
</dbReference>
<dbReference type="SUPFAM" id="SSF88723">
    <property type="entry name" value="PIN domain-like"/>
    <property type="match status" value="1"/>
</dbReference>
<dbReference type="GO" id="GO:0000177">
    <property type="term" value="C:cytoplasmic exosome (RNase complex)"/>
    <property type="evidence" value="ECO:0007669"/>
    <property type="project" value="TreeGrafter"/>
</dbReference>
<dbReference type="GO" id="GO:0004519">
    <property type="term" value="F:endonuclease activity"/>
    <property type="evidence" value="ECO:0007669"/>
    <property type="project" value="TreeGrafter"/>
</dbReference>
<keyword evidence="7" id="KW-0540">Nuclease</keyword>
<dbReference type="Pfam" id="PF17215">
    <property type="entry name" value="Rrp44_S1"/>
    <property type="match status" value="1"/>
</dbReference>
<dbReference type="InterPro" id="IPR033771">
    <property type="entry name" value="Rrp44_CSD1"/>
</dbReference>
<evidence type="ECO:0000256" key="10">
    <source>
        <dbReference type="ARBA" id="ARBA00022839"/>
    </source>
</evidence>
<comment type="cofactor">
    <cofactor evidence="1">
        <name>Mg(2+)</name>
        <dbReference type="ChEBI" id="CHEBI:18420"/>
    </cofactor>
</comment>
<evidence type="ECO:0000313" key="21">
    <source>
        <dbReference type="Proteomes" id="UP000327044"/>
    </source>
</evidence>
<evidence type="ECO:0000256" key="14">
    <source>
        <dbReference type="ARBA" id="ARBA00077930"/>
    </source>
</evidence>
<dbReference type="Gene3D" id="2.40.50.140">
    <property type="entry name" value="Nucleic acid-binding proteins"/>
    <property type="match status" value="1"/>
</dbReference>
<evidence type="ECO:0000313" key="19">
    <source>
        <dbReference type="EMBL" id="JAV72299.1"/>
    </source>
</evidence>
<dbReference type="PROSITE" id="PS01175">
    <property type="entry name" value="RIBONUCLEASE_II"/>
    <property type="match status" value="1"/>
</dbReference>
<evidence type="ECO:0000256" key="12">
    <source>
        <dbReference type="ARBA" id="ARBA00023242"/>
    </source>
</evidence>
<evidence type="ECO:0000256" key="16">
    <source>
        <dbReference type="SAM" id="MobiDB-lite"/>
    </source>
</evidence>
<gene>
    <name evidence="20" type="ORF">PPYR_14474</name>
</gene>
<dbReference type="InterPro" id="IPR002716">
    <property type="entry name" value="PIN_dom"/>
</dbReference>
<dbReference type="Gene3D" id="2.40.50.700">
    <property type="match status" value="1"/>
</dbReference>
<feature type="region of interest" description="Disordered" evidence="16">
    <location>
        <begin position="935"/>
        <end position="958"/>
    </location>
</feature>
<dbReference type="Pfam" id="PF17216">
    <property type="entry name" value="Rrp44_CSD1"/>
    <property type="match status" value="1"/>
</dbReference>
<proteinExistence type="inferred from homology"/>
<evidence type="ECO:0000256" key="3">
    <source>
        <dbReference type="ARBA" id="ARBA00004496"/>
    </source>
</evidence>
<dbReference type="EMBL" id="VVIM01000010">
    <property type="protein sequence ID" value="KAB0792515.1"/>
    <property type="molecule type" value="Genomic_DNA"/>
</dbReference>
<dbReference type="InterPro" id="IPR050180">
    <property type="entry name" value="RNR_Ribonuclease"/>
</dbReference>
<evidence type="ECO:0000256" key="4">
    <source>
        <dbReference type="ARBA" id="ARBA00005785"/>
    </source>
</evidence>
<feature type="domain" description="RNB" evidence="18">
    <location>
        <begin position="459"/>
        <end position="791"/>
    </location>
</feature>
<dbReference type="InterPro" id="IPR029060">
    <property type="entry name" value="PIN-like_dom_sf"/>
</dbReference>
<dbReference type="AlphaFoldDB" id="A0A1Y1LF65"/>
<dbReference type="GO" id="GO:0019899">
    <property type="term" value="F:enzyme binding"/>
    <property type="evidence" value="ECO:0007669"/>
    <property type="project" value="UniProtKB-ARBA"/>
</dbReference>
<evidence type="ECO:0000256" key="15">
    <source>
        <dbReference type="RuleBase" id="RU003901"/>
    </source>
</evidence>
<evidence type="ECO:0000313" key="20">
    <source>
        <dbReference type="EMBL" id="KAB0792515.1"/>
    </source>
</evidence>
<dbReference type="PANTHER" id="PTHR23355:SF35">
    <property type="entry name" value="EXOSOME COMPLEX EXONUCLEASE RRP44"/>
    <property type="match status" value="1"/>
</dbReference>
<evidence type="ECO:0000256" key="13">
    <source>
        <dbReference type="ARBA" id="ARBA00077221"/>
    </source>
</evidence>
<feature type="compositionally biased region" description="Basic residues" evidence="16">
    <location>
        <begin position="946"/>
        <end position="958"/>
    </location>
</feature>
<reference evidence="19" key="1">
    <citation type="journal article" date="2016" name="Sci. Rep.">
        <title>Molecular characterization of firefly nuptial gifts: a multi-omics approach sheds light on postcopulatory sexual selection.</title>
        <authorList>
            <person name="Al-Wathiqui N."/>
            <person name="Fallon T.R."/>
            <person name="South A."/>
            <person name="Weng J.K."/>
            <person name="Lewis S.M."/>
        </authorList>
    </citation>
    <scope>NUCLEOTIDE SEQUENCE</scope>
</reference>
<reference evidence="20" key="3">
    <citation type="submission" date="2019-08" db="EMBL/GenBank/DDBJ databases">
        <authorList>
            <consortium name="Photinus pyralis genome working group"/>
            <person name="Fallon T.R."/>
            <person name="Sander Lower S.E."/>
            <person name="Weng J.-K."/>
        </authorList>
    </citation>
    <scope>NUCLEOTIDE SEQUENCE</scope>
    <source>
        <strain evidence="20">1611_PpyrPB1</strain>
        <tissue evidence="20">Whole body</tissue>
    </source>
</reference>
<evidence type="ECO:0000256" key="9">
    <source>
        <dbReference type="ARBA" id="ARBA00022835"/>
    </source>
</evidence>
<comment type="similarity">
    <text evidence="4 15">Belongs to the RNR ribonuclease family.</text>
</comment>
<feature type="domain" description="PIN" evidence="17">
    <location>
        <begin position="61"/>
        <end position="173"/>
    </location>
</feature>
<dbReference type="FunCoup" id="A0A1Y1LF65">
    <property type="interactions" value="2160"/>
</dbReference>
<name>A0A1Y1LF65_PHOPY</name>
<dbReference type="OrthoDB" id="372421at2759"/>
<organism evidence="19">
    <name type="scientific">Photinus pyralis</name>
    <name type="common">Common eastern firefly</name>
    <name type="synonym">Lampyris pyralis</name>
    <dbReference type="NCBI Taxonomy" id="7054"/>
    <lineage>
        <taxon>Eukaryota</taxon>
        <taxon>Metazoa</taxon>
        <taxon>Ecdysozoa</taxon>
        <taxon>Arthropoda</taxon>
        <taxon>Hexapoda</taxon>
        <taxon>Insecta</taxon>
        <taxon>Pterygota</taxon>
        <taxon>Neoptera</taxon>
        <taxon>Endopterygota</taxon>
        <taxon>Coleoptera</taxon>
        <taxon>Polyphaga</taxon>
        <taxon>Elateriformia</taxon>
        <taxon>Elateroidea</taxon>
        <taxon>Lampyridae</taxon>
        <taxon>Lampyrinae</taxon>
        <taxon>Photinus</taxon>
    </lineage>
</organism>
<keyword evidence="6" id="KW-0698">rRNA processing</keyword>
<keyword evidence="12" id="KW-0539">Nucleus</keyword>
<dbReference type="InterPro" id="IPR022966">
    <property type="entry name" value="RNase_II/R_CS"/>
</dbReference>
<evidence type="ECO:0000256" key="6">
    <source>
        <dbReference type="ARBA" id="ARBA00022552"/>
    </source>
</evidence>
<dbReference type="FunFam" id="3.40.50.1010:FF:000021">
    <property type="entry name" value="DIS3-like exonuclease 1 isoform X1"/>
    <property type="match status" value="1"/>
</dbReference>
<evidence type="ECO:0000256" key="7">
    <source>
        <dbReference type="ARBA" id="ARBA00022722"/>
    </source>
</evidence>
<keyword evidence="21" id="KW-1185">Reference proteome</keyword>
<reference evidence="20 21" key="2">
    <citation type="journal article" date="2018" name="Elife">
        <title>Firefly genomes illuminate parallel origins of bioluminescence in beetles.</title>
        <authorList>
            <person name="Fallon T.R."/>
            <person name="Lower S.E."/>
            <person name="Chang C.H."/>
            <person name="Bessho-Uehara M."/>
            <person name="Martin G.J."/>
            <person name="Bewick A.J."/>
            <person name="Behringer M."/>
            <person name="Debat H.J."/>
            <person name="Wong I."/>
            <person name="Day J.C."/>
            <person name="Suvorov A."/>
            <person name="Silva C.J."/>
            <person name="Stanger-Hall K.F."/>
            <person name="Hall D.W."/>
            <person name="Schmitz R.J."/>
            <person name="Nelson D.R."/>
            <person name="Lewis S.M."/>
            <person name="Shigenobu S."/>
            <person name="Bybee S.M."/>
            <person name="Larracuente A.M."/>
            <person name="Oba Y."/>
            <person name="Weng J.K."/>
        </authorList>
    </citation>
    <scope>NUCLEOTIDE SEQUENCE [LARGE SCALE GENOMIC DNA]</scope>
    <source>
        <strain evidence="20">1611_PpyrPB1</strain>
        <tissue evidence="20">Whole body</tissue>
    </source>
</reference>
<dbReference type="Pfam" id="PF00773">
    <property type="entry name" value="RNB"/>
    <property type="match status" value="1"/>
</dbReference>
<dbReference type="Pfam" id="PF13638">
    <property type="entry name" value="PIN_4"/>
    <property type="match status" value="1"/>
</dbReference>
<evidence type="ECO:0000256" key="2">
    <source>
        <dbReference type="ARBA" id="ARBA00004123"/>
    </source>
</evidence>
<dbReference type="SUPFAM" id="SSF50249">
    <property type="entry name" value="Nucleic acid-binding proteins"/>
    <property type="match status" value="3"/>
</dbReference>
<dbReference type="Proteomes" id="UP000327044">
    <property type="component" value="Unassembled WGS sequence"/>
</dbReference>
<dbReference type="InterPro" id="IPR033770">
    <property type="entry name" value="RRP44_S1"/>
</dbReference>
<dbReference type="GO" id="GO:0000175">
    <property type="term" value="F:3'-5'-RNA exonuclease activity"/>
    <property type="evidence" value="ECO:0007669"/>
    <property type="project" value="TreeGrafter"/>
</dbReference>
<keyword evidence="11" id="KW-0694">RNA-binding</keyword>
<keyword evidence="10" id="KW-0269">Exonuclease</keyword>
<dbReference type="InParanoid" id="A0A1Y1LF65"/>
<dbReference type="GO" id="GO:0006364">
    <property type="term" value="P:rRNA processing"/>
    <property type="evidence" value="ECO:0007669"/>
    <property type="project" value="UniProtKB-KW"/>
</dbReference>
<dbReference type="GO" id="GO:0016075">
    <property type="term" value="P:rRNA catabolic process"/>
    <property type="evidence" value="ECO:0007669"/>
    <property type="project" value="TreeGrafter"/>
</dbReference>
<comment type="subcellular location">
    <subcellularLocation>
        <location evidence="3">Cytoplasm</location>
    </subcellularLocation>
    <subcellularLocation>
        <location evidence="2">Nucleus</location>
    </subcellularLocation>
</comment>
<dbReference type="Gene3D" id="2.40.50.690">
    <property type="match status" value="1"/>
</dbReference>